<dbReference type="EMBL" id="JBHPBY010000671">
    <property type="protein sequence ID" value="MFC1853989.1"/>
    <property type="molecule type" value="Genomic_DNA"/>
</dbReference>
<keyword evidence="6" id="KW-0175">Coiled coil</keyword>
<dbReference type="PANTHER" id="PTHR34138:SF1">
    <property type="entry name" value="CELL SHAPE-DETERMINING PROTEIN MREC"/>
    <property type="match status" value="1"/>
</dbReference>
<dbReference type="Gene3D" id="2.40.10.340">
    <property type="entry name" value="Rod shape-determining protein MreC, domain 1"/>
    <property type="match status" value="1"/>
</dbReference>
<feature type="domain" description="Rod shape-determining protein MreC beta-barrel core" evidence="7">
    <location>
        <begin position="117"/>
        <end position="265"/>
    </location>
</feature>
<evidence type="ECO:0000256" key="2">
    <source>
        <dbReference type="ARBA" id="ARBA00013855"/>
    </source>
</evidence>
<evidence type="ECO:0000259" key="7">
    <source>
        <dbReference type="Pfam" id="PF04085"/>
    </source>
</evidence>
<evidence type="ECO:0000256" key="6">
    <source>
        <dbReference type="SAM" id="Coils"/>
    </source>
</evidence>
<evidence type="ECO:0000256" key="4">
    <source>
        <dbReference type="ARBA" id="ARBA00032089"/>
    </source>
</evidence>
<evidence type="ECO:0000256" key="1">
    <source>
        <dbReference type="ARBA" id="ARBA00009369"/>
    </source>
</evidence>
<keyword evidence="3 5" id="KW-0133">Cell shape</keyword>
<sequence>MYEFLLRYRVFTRLFFFVILSVCLITTQLRILDNVILFFFSPVEKALIYFSDGLDSFFHRYYMLLMIEGEYRKLRQQNEELKGKLITIEEKTIKLEHLEELLNFTQTIPFQTMAARVIGKSPISPNSTLIIDKGATDGMKKFQGVINHLGVIGRIIGVSNNAAFVQMVNDKNCSMAAINQRTRDHGLIRGLGFNFSELQMSFVYYRAQLQLGDTIITSGLDNVFPKGLLIGTVTELEKSKNDLFYEKVSIKPANNFNTIEEVLVVIAPDSLENP</sequence>
<evidence type="ECO:0000313" key="9">
    <source>
        <dbReference type="Proteomes" id="UP001594351"/>
    </source>
</evidence>
<dbReference type="PANTHER" id="PTHR34138">
    <property type="entry name" value="CELL SHAPE-DETERMINING PROTEIN MREC"/>
    <property type="match status" value="1"/>
</dbReference>
<dbReference type="InterPro" id="IPR042175">
    <property type="entry name" value="Cell/Rod_MreC_2"/>
</dbReference>
<dbReference type="InterPro" id="IPR055342">
    <property type="entry name" value="MreC_beta-barrel_core"/>
</dbReference>
<dbReference type="Gene3D" id="2.40.10.350">
    <property type="entry name" value="Rod shape-determining protein MreC, domain 2"/>
    <property type="match status" value="1"/>
</dbReference>
<comment type="similarity">
    <text evidence="1 5">Belongs to the MreC family.</text>
</comment>
<dbReference type="InterPro" id="IPR042177">
    <property type="entry name" value="Cell/Rod_1"/>
</dbReference>
<evidence type="ECO:0000256" key="5">
    <source>
        <dbReference type="PIRNR" id="PIRNR038471"/>
    </source>
</evidence>
<feature type="coiled-coil region" evidence="6">
    <location>
        <begin position="64"/>
        <end position="91"/>
    </location>
</feature>
<evidence type="ECO:0000256" key="3">
    <source>
        <dbReference type="ARBA" id="ARBA00022960"/>
    </source>
</evidence>
<dbReference type="Pfam" id="PF04085">
    <property type="entry name" value="MreC"/>
    <property type="match status" value="1"/>
</dbReference>
<gene>
    <name evidence="8" type="primary">mreC</name>
    <name evidence="8" type="ORF">ACFL27_27710</name>
</gene>
<comment type="caution">
    <text evidence="8">The sequence shown here is derived from an EMBL/GenBank/DDBJ whole genome shotgun (WGS) entry which is preliminary data.</text>
</comment>
<dbReference type="InterPro" id="IPR007221">
    <property type="entry name" value="MreC"/>
</dbReference>
<organism evidence="8 9">
    <name type="scientific">candidate division CSSED10-310 bacterium</name>
    <dbReference type="NCBI Taxonomy" id="2855610"/>
    <lineage>
        <taxon>Bacteria</taxon>
        <taxon>Bacteria division CSSED10-310</taxon>
    </lineage>
</organism>
<accession>A0ABV6Z6C3</accession>
<dbReference type="Proteomes" id="UP001594351">
    <property type="component" value="Unassembled WGS sequence"/>
</dbReference>
<dbReference type="PIRSF" id="PIRSF038471">
    <property type="entry name" value="MreC"/>
    <property type="match status" value="1"/>
</dbReference>
<comment type="function">
    <text evidence="5">Involved in formation and maintenance of cell shape.</text>
</comment>
<keyword evidence="9" id="KW-1185">Reference proteome</keyword>
<reference evidence="8 9" key="1">
    <citation type="submission" date="2024-09" db="EMBL/GenBank/DDBJ databases">
        <title>Laminarin stimulates single cell rates of sulfate reduction while oxygen inhibits transcriptomic activity in coastal marine sediment.</title>
        <authorList>
            <person name="Lindsay M."/>
            <person name="Orcutt B."/>
            <person name="Emerson D."/>
            <person name="Stepanauskas R."/>
            <person name="D'Angelo T."/>
        </authorList>
    </citation>
    <scope>NUCLEOTIDE SEQUENCE [LARGE SCALE GENOMIC DNA]</scope>
    <source>
        <strain evidence="8">SAG AM-311-K15</strain>
    </source>
</reference>
<protein>
    <recommendedName>
        <fullName evidence="2 5">Cell shape-determining protein MreC</fullName>
    </recommendedName>
    <alternativeName>
        <fullName evidence="4 5">Cell shape protein MreC</fullName>
    </alternativeName>
</protein>
<dbReference type="NCBIfam" id="TIGR00219">
    <property type="entry name" value="mreC"/>
    <property type="match status" value="1"/>
</dbReference>
<proteinExistence type="inferred from homology"/>
<evidence type="ECO:0000313" key="8">
    <source>
        <dbReference type="EMBL" id="MFC1853989.1"/>
    </source>
</evidence>
<name>A0ABV6Z6C3_UNCC1</name>